<dbReference type="Proteomes" id="UP000276437">
    <property type="component" value="Chromosome"/>
</dbReference>
<dbReference type="InterPro" id="IPR023885">
    <property type="entry name" value="4Fe4S-binding_SPASM_dom"/>
</dbReference>
<dbReference type="CDD" id="cd01335">
    <property type="entry name" value="Radical_SAM"/>
    <property type="match status" value="1"/>
</dbReference>
<dbReference type="PANTHER" id="PTHR43273:SF8">
    <property type="entry name" value="RADICAL SAM DOMAIN PROTEIN"/>
    <property type="match status" value="1"/>
</dbReference>
<dbReference type="SFLD" id="SFLDG01384">
    <property type="entry name" value="thioether_bond_formation_requi"/>
    <property type="match status" value="1"/>
</dbReference>
<organism evidence="8 9">
    <name type="scientific">Methylomusa anaerophila</name>
    <dbReference type="NCBI Taxonomy" id="1930071"/>
    <lineage>
        <taxon>Bacteria</taxon>
        <taxon>Bacillati</taxon>
        <taxon>Bacillota</taxon>
        <taxon>Negativicutes</taxon>
        <taxon>Selenomonadales</taxon>
        <taxon>Sporomusaceae</taxon>
        <taxon>Methylomusa</taxon>
    </lineage>
</organism>
<dbReference type="SUPFAM" id="SSF102114">
    <property type="entry name" value="Radical SAM enzymes"/>
    <property type="match status" value="1"/>
</dbReference>
<dbReference type="EMBL" id="AP018449">
    <property type="protein sequence ID" value="BBB91761.1"/>
    <property type="molecule type" value="Genomic_DNA"/>
</dbReference>
<dbReference type="Pfam" id="PF13186">
    <property type="entry name" value="SPASM"/>
    <property type="match status" value="1"/>
</dbReference>
<evidence type="ECO:0000256" key="3">
    <source>
        <dbReference type="ARBA" id="ARBA00022691"/>
    </source>
</evidence>
<evidence type="ECO:0000256" key="2">
    <source>
        <dbReference type="ARBA" id="ARBA00022485"/>
    </source>
</evidence>
<proteinExistence type="predicted"/>
<dbReference type="InterPro" id="IPR023867">
    <property type="entry name" value="Sulphatase_maturase_rSAM"/>
</dbReference>
<dbReference type="AlphaFoldDB" id="A0A348AL13"/>
<dbReference type="GO" id="GO:0051539">
    <property type="term" value="F:4 iron, 4 sulfur cluster binding"/>
    <property type="evidence" value="ECO:0007669"/>
    <property type="project" value="UniProtKB-KW"/>
</dbReference>
<dbReference type="SFLD" id="SFLDS00029">
    <property type="entry name" value="Radical_SAM"/>
    <property type="match status" value="1"/>
</dbReference>
<dbReference type="GO" id="GO:0046872">
    <property type="term" value="F:metal ion binding"/>
    <property type="evidence" value="ECO:0007669"/>
    <property type="project" value="UniProtKB-KW"/>
</dbReference>
<keyword evidence="3" id="KW-0949">S-adenosyl-L-methionine</keyword>
<protein>
    <submittedName>
        <fullName evidence="8">Anaerobic sulfatase-maturating enzyme</fullName>
        <ecNumber evidence="8">1.8.98.-</ecNumber>
    </submittedName>
</protein>
<dbReference type="InterPro" id="IPR047602">
    <property type="entry name" value="SPASM_CteB-like"/>
</dbReference>
<dbReference type="RefSeq" id="WP_126308744.1">
    <property type="nucleotide sequence ID" value="NZ_AP018449.1"/>
</dbReference>
<dbReference type="Gene3D" id="3.20.20.70">
    <property type="entry name" value="Aldolase class I"/>
    <property type="match status" value="1"/>
</dbReference>
<dbReference type="InterPro" id="IPR013785">
    <property type="entry name" value="Aldolase_TIM"/>
</dbReference>
<dbReference type="OrthoDB" id="9808591at2"/>
<dbReference type="Pfam" id="PF04055">
    <property type="entry name" value="Radical_SAM"/>
    <property type="match status" value="1"/>
</dbReference>
<dbReference type="PANTHER" id="PTHR43273">
    <property type="entry name" value="ANAEROBIC SULFATASE-MATURATING ENZYME HOMOLOG ASLB-RELATED"/>
    <property type="match status" value="1"/>
</dbReference>
<keyword evidence="5" id="KW-0408">Iron</keyword>
<keyword evidence="6" id="KW-0411">Iron-sulfur</keyword>
<evidence type="ECO:0000313" key="8">
    <source>
        <dbReference type="EMBL" id="BBB91761.1"/>
    </source>
</evidence>
<dbReference type="InterPro" id="IPR058240">
    <property type="entry name" value="rSAM_sf"/>
</dbReference>
<keyword evidence="2" id="KW-0004">4Fe-4S</keyword>
<keyword evidence="9" id="KW-1185">Reference proteome</keyword>
<dbReference type="EC" id="1.8.98.-" evidence="8"/>
<name>A0A348AL13_9FIRM</name>
<evidence type="ECO:0000259" key="7">
    <source>
        <dbReference type="PROSITE" id="PS51918"/>
    </source>
</evidence>
<sequence>MQIHKFYLNGLYLLLDINSGAVHSIDKLVYDIMDTFDGHNDREVSQALAGRYEQTAIAEALAELHELSREGTLFSPSLTVPARLNEKPLVKSLCLHVAHDCNLRCGYCFAGAGDFGHDRSLMSKEVGERAVEFIIENSGPRRNCEIDFFGGEPLLNMDTVRHVVNYVRRREPESSKVFKLTLTTNAVLLDDKTIQYLNDNNISLVLSLDGRRQVHDRMRPYVDDSGSYDDVLANIRRAVDSRNGQNYYLRGTFTAYNLDFAADVIDMADKGFTRLSVEPVIAKDCDYQLTPEHLPELYRQYEILAEEYLQRKLAGRGFDFFHFNVDINNGPCVAKRLSGCGAGHEYFAVTPTGDLYPCHQFVGRDHYRIGNVFKGVENTRLSQKFRQAHVLNKPACRECWARFYCSGGCHANADLFSQTLEEPYRLGCELQKKRLECAIMIQAKMAL</sequence>
<evidence type="ECO:0000256" key="4">
    <source>
        <dbReference type="ARBA" id="ARBA00022723"/>
    </source>
</evidence>
<keyword evidence="4" id="KW-0479">Metal-binding</keyword>
<comment type="cofactor">
    <cofactor evidence="1">
        <name>[4Fe-4S] cluster</name>
        <dbReference type="ChEBI" id="CHEBI:49883"/>
    </cofactor>
</comment>
<dbReference type="PROSITE" id="PS51918">
    <property type="entry name" value="RADICAL_SAM"/>
    <property type="match status" value="1"/>
</dbReference>
<dbReference type="KEGG" id="mana:MAMMFC1_02445"/>
<dbReference type="NCBIfam" id="TIGR04085">
    <property type="entry name" value="rSAM_more_4Fe4S"/>
    <property type="match status" value="1"/>
</dbReference>
<dbReference type="SFLD" id="SFLDG01067">
    <property type="entry name" value="SPASM/twitch_domain_containing"/>
    <property type="match status" value="1"/>
</dbReference>
<dbReference type="InterPro" id="IPR024025">
    <property type="entry name" value="SCIFF_rSAM_maturase"/>
</dbReference>
<keyword evidence="8" id="KW-0560">Oxidoreductase</keyword>
<gene>
    <name evidence="8" type="ORF">MAMMFC1_02445</name>
</gene>
<dbReference type="PROSITE" id="PS01305">
    <property type="entry name" value="MOAA_NIFB_PQQE"/>
    <property type="match status" value="1"/>
</dbReference>
<accession>A0A348AL13</accession>
<dbReference type="InterPro" id="IPR000385">
    <property type="entry name" value="MoaA_NifB_PqqE_Fe-S-bd_CS"/>
</dbReference>
<reference evidence="8 9" key="1">
    <citation type="journal article" date="2018" name="Int. J. Syst. Evol. Microbiol.">
        <title>Methylomusa anaerophila gen. nov., sp. nov., an anaerobic methanol-utilizing bacterium isolated from a microbial fuel cell.</title>
        <authorList>
            <person name="Amano N."/>
            <person name="Yamamuro A."/>
            <person name="Miyahara M."/>
            <person name="Kouzuma A."/>
            <person name="Abe T."/>
            <person name="Watanabe K."/>
        </authorList>
    </citation>
    <scope>NUCLEOTIDE SEQUENCE [LARGE SCALE GENOMIC DNA]</scope>
    <source>
        <strain evidence="8 9">MMFC1</strain>
    </source>
</reference>
<evidence type="ECO:0000256" key="1">
    <source>
        <dbReference type="ARBA" id="ARBA00001966"/>
    </source>
</evidence>
<dbReference type="InterPro" id="IPR007197">
    <property type="entry name" value="rSAM"/>
</dbReference>
<dbReference type="CDD" id="cd21124">
    <property type="entry name" value="SPASM_CteB-like"/>
    <property type="match status" value="1"/>
</dbReference>
<dbReference type="NCBIfam" id="TIGR03974">
    <property type="entry name" value="rSAM_six_Cys"/>
    <property type="match status" value="1"/>
</dbReference>
<dbReference type="SFLD" id="SFLDG01386">
    <property type="entry name" value="main_SPASM_domain-containing"/>
    <property type="match status" value="1"/>
</dbReference>
<dbReference type="GO" id="GO:0016491">
    <property type="term" value="F:oxidoreductase activity"/>
    <property type="evidence" value="ECO:0007669"/>
    <property type="project" value="UniProtKB-KW"/>
</dbReference>
<evidence type="ECO:0000256" key="6">
    <source>
        <dbReference type="ARBA" id="ARBA00023014"/>
    </source>
</evidence>
<evidence type="ECO:0000313" key="9">
    <source>
        <dbReference type="Proteomes" id="UP000276437"/>
    </source>
</evidence>
<evidence type="ECO:0000256" key="5">
    <source>
        <dbReference type="ARBA" id="ARBA00023004"/>
    </source>
</evidence>
<feature type="domain" description="Radical SAM core" evidence="7">
    <location>
        <begin position="87"/>
        <end position="316"/>
    </location>
</feature>